<evidence type="ECO:0008006" key="8">
    <source>
        <dbReference type="Google" id="ProtNLM"/>
    </source>
</evidence>
<evidence type="ECO:0000256" key="4">
    <source>
        <dbReference type="ARBA" id="ARBA00023136"/>
    </source>
</evidence>
<dbReference type="PANTHER" id="PTHR11785">
    <property type="entry name" value="AMINO ACID TRANSPORTER"/>
    <property type="match status" value="1"/>
</dbReference>
<dbReference type="PANTHER" id="PTHR11785:SF514">
    <property type="entry name" value="B(0,+)-TYPE AMINO ACID TRANSPORTER 1-LIKE PROTEIN"/>
    <property type="match status" value="1"/>
</dbReference>
<dbReference type="AlphaFoldDB" id="A0AAD8E5X4"/>
<feature type="transmembrane region" description="Helical" evidence="5">
    <location>
        <begin position="201"/>
        <end position="220"/>
    </location>
</feature>
<name>A0AAD8E5X4_DIPPU</name>
<feature type="transmembrane region" description="Helical" evidence="5">
    <location>
        <begin position="19"/>
        <end position="40"/>
    </location>
</feature>
<comment type="caution">
    <text evidence="6">The sequence shown here is derived from an EMBL/GenBank/DDBJ whole genome shotgun (WGS) entry which is preliminary data.</text>
</comment>
<evidence type="ECO:0000313" key="7">
    <source>
        <dbReference type="Proteomes" id="UP001233999"/>
    </source>
</evidence>
<dbReference type="Pfam" id="PF13520">
    <property type="entry name" value="AA_permease_2"/>
    <property type="match status" value="1"/>
</dbReference>
<dbReference type="GO" id="GO:0016020">
    <property type="term" value="C:membrane"/>
    <property type="evidence" value="ECO:0007669"/>
    <property type="project" value="UniProtKB-SubCell"/>
</dbReference>
<sequence>LLTYINFCSVKLYVYMQNIFTVSKIIVCVIIIVVGAYCLISNSSTGSSETLISTGFEGTNTEVRSIVLAFYSCLWSYDGCIENVTNEVTKLESAWELRSMRNILLSIVIGVPLVTVIYCFTNVAYMSVLTRSEMNTNATAVAVIFGDKMLGVMSFIMPLGVALSTFGCALSIQFSVTRLCFVAGREGHMMEAFSYIHMRRLTPAPSVILQGLIALVFILAGDIVELIDFASFLIWTFYGTAMVALLVLRKVKKDTHRPFKVQIWTPIFMIFVSLFLILVPIIIHPTSKYFIALALIGVGFLVYVPFVYFKRQPETLIKKFTHVTQKLLEVVPPENQPD</sequence>
<keyword evidence="2 5" id="KW-0812">Transmembrane</keyword>
<organism evidence="6 7">
    <name type="scientific">Diploptera punctata</name>
    <name type="common">Pacific beetle cockroach</name>
    <dbReference type="NCBI Taxonomy" id="6984"/>
    <lineage>
        <taxon>Eukaryota</taxon>
        <taxon>Metazoa</taxon>
        <taxon>Ecdysozoa</taxon>
        <taxon>Arthropoda</taxon>
        <taxon>Hexapoda</taxon>
        <taxon>Insecta</taxon>
        <taxon>Pterygota</taxon>
        <taxon>Neoptera</taxon>
        <taxon>Polyneoptera</taxon>
        <taxon>Dictyoptera</taxon>
        <taxon>Blattodea</taxon>
        <taxon>Blaberoidea</taxon>
        <taxon>Blaberidae</taxon>
        <taxon>Diplopterinae</taxon>
        <taxon>Diploptera</taxon>
    </lineage>
</organism>
<keyword evidence="3 5" id="KW-1133">Transmembrane helix</keyword>
<dbReference type="InterPro" id="IPR050598">
    <property type="entry name" value="AminoAcid_Transporter"/>
</dbReference>
<dbReference type="PIRSF" id="PIRSF006060">
    <property type="entry name" value="AA_transporter"/>
    <property type="match status" value="1"/>
</dbReference>
<feature type="transmembrane region" description="Helical" evidence="5">
    <location>
        <begin position="232"/>
        <end position="251"/>
    </location>
</feature>
<feature type="transmembrane region" description="Helical" evidence="5">
    <location>
        <begin position="263"/>
        <end position="283"/>
    </location>
</feature>
<comment type="subcellular location">
    <subcellularLocation>
        <location evidence="1">Membrane</location>
        <topology evidence="1">Multi-pass membrane protein</topology>
    </subcellularLocation>
</comment>
<reference evidence="6" key="1">
    <citation type="journal article" date="2023" name="IScience">
        <title>Live-bearing cockroach genome reveals convergent evolutionary mechanisms linked to viviparity in insects and beyond.</title>
        <authorList>
            <person name="Fouks B."/>
            <person name="Harrison M.C."/>
            <person name="Mikhailova A.A."/>
            <person name="Marchal E."/>
            <person name="English S."/>
            <person name="Carruthers M."/>
            <person name="Jennings E.C."/>
            <person name="Chiamaka E.L."/>
            <person name="Frigard R.A."/>
            <person name="Pippel M."/>
            <person name="Attardo G.M."/>
            <person name="Benoit J.B."/>
            <person name="Bornberg-Bauer E."/>
            <person name="Tobe S.S."/>
        </authorList>
    </citation>
    <scope>NUCLEOTIDE SEQUENCE</scope>
    <source>
        <strain evidence="6">Stay&amp;Tobe</strain>
    </source>
</reference>
<accession>A0AAD8E5X4</accession>
<reference evidence="6" key="2">
    <citation type="submission" date="2023-05" db="EMBL/GenBank/DDBJ databases">
        <authorList>
            <person name="Fouks B."/>
        </authorList>
    </citation>
    <scope>NUCLEOTIDE SEQUENCE</scope>
    <source>
        <strain evidence="6">Stay&amp;Tobe</strain>
        <tissue evidence="6">Testes</tissue>
    </source>
</reference>
<keyword evidence="7" id="KW-1185">Reference proteome</keyword>
<protein>
    <recommendedName>
        <fullName evidence="8">B(0,+)-type amino acid transporter 1</fullName>
    </recommendedName>
</protein>
<dbReference type="EMBL" id="JASPKZ010009348">
    <property type="protein sequence ID" value="KAJ9577752.1"/>
    <property type="molecule type" value="Genomic_DNA"/>
</dbReference>
<gene>
    <name evidence="6" type="ORF">L9F63_005672</name>
</gene>
<keyword evidence="4 5" id="KW-0472">Membrane</keyword>
<feature type="non-terminal residue" evidence="6">
    <location>
        <position position="338"/>
    </location>
</feature>
<feature type="transmembrane region" description="Helical" evidence="5">
    <location>
        <begin position="103"/>
        <end position="125"/>
    </location>
</feature>
<feature type="transmembrane region" description="Helical" evidence="5">
    <location>
        <begin position="155"/>
        <end position="181"/>
    </location>
</feature>
<dbReference type="Proteomes" id="UP001233999">
    <property type="component" value="Unassembled WGS sequence"/>
</dbReference>
<feature type="transmembrane region" description="Helical" evidence="5">
    <location>
        <begin position="289"/>
        <end position="309"/>
    </location>
</feature>
<evidence type="ECO:0000256" key="1">
    <source>
        <dbReference type="ARBA" id="ARBA00004141"/>
    </source>
</evidence>
<evidence type="ECO:0000256" key="5">
    <source>
        <dbReference type="SAM" id="Phobius"/>
    </source>
</evidence>
<dbReference type="InterPro" id="IPR002293">
    <property type="entry name" value="AA/rel_permease1"/>
</dbReference>
<evidence type="ECO:0000313" key="6">
    <source>
        <dbReference type="EMBL" id="KAJ9577752.1"/>
    </source>
</evidence>
<evidence type="ECO:0000256" key="2">
    <source>
        <dbReference type="ARBA" id="ARBA00022692"/>
    </source>
</evidence>
<evidence type="ECO:0000256" key="3">
    <source>
        <dbReference type="ARBA" id="ARBA00022989"/>
    </source>
</evidence>
<dbReference type="Gene3D" id="1.20.1740.10">
    <property type="entry name" value="Amino acid/polyamine transporter I"/>
    <property type="match status" value="1"/>
</dbReference>
<dbReference type="GO" id="GO:0015179">
    <property type="term" value="F:L-amino acid transmembrane transporter activity"/>
    <property type="evidence" value="ECO:0007669"/>
    <property type="project" value="TreeGrafter"/>
</dbReference>
<proteinExistence type="predicted"/>